<evidence type="ECO:0000256" key="3">
    <source>
        <dbReference type="ARBA" id="ARBA00022679"/>
    </source>
</evidence>
<evidence type="ECO:0000256" key="6">
    <source>
        <dbReference type="RuleBase" id="RU003825"/>
    </source>
</evidence>
<keyword evidence="4 6" id="KW-0547">Nucleotide-binding</keyword>
<dbReference type="InterPro" id="IPR027417">
    <property type="entry name" value="P-loop_NTPase"/>
</dbReference>
<accession>A0AAV7YQV0</accession>
<dbReference type="PRINTS" id="PR00988">
    <property type="entry name" value="URIDINKINASE"/>
</dbReference>
<keyword evidence="5 6" id="KW-0418">Kinase</keyword>
<dbReference type="EC" id="2.7.1.48" evidence="6"/>
<keyword evidence="12" id="KW-1185">Reference proteome</keyword>
<evidence type="ECO:0000313" key="12">
    <source>
        <dbReference type="Proteomes" id="UP001150062"/>
    </source>
</evidence>
<dbReference type="Proteomes" id="UP001146793">
    <property type="component" value="Unassembled WGS sequence"/>
</dbReference>
<evidence type="ECO:0000256" key="4">
    <source>
        <dbReference type="ARBA" id="ARBA00022741"/>
    </source>
</evidence>
<dbReference type="AlphaFoldDB" id="A0AAV7YQV0"/>
<sequence>MSSLPDLYSLTFNLKEKLKDIEPLTEKEPFLIGVCGGSASGKTSVCHEIVKELNDKKVAIVSQDWFYRPLTEKERENIDEYNFDSPFALDTETFVNVLTGLRKGETVTCPDYDFVSHSRTKKTHTVTGDVVLIEGILIFHCKELRELMHMKVFVDVDDDIRLARRIIRDTSERGRTLESVINQYFKHVKPGYDDYIAPMRKYADVIILRGVSNRVAIELFVERIKAELNNMKGSSNNNLNRNKKLLSRRQKKRKKGKQFETINSTDFKEEDDEKF</sequence>
<dbReference type="Pfam" id="PF00485">
    <property type="entry name" value="PRK"/>
    <property type="match status" value="1"/>
</dbReference>
<proteinExistence type="inferred from homology"/>
<reference evidence="9" key="2">
    <citation type="submission" date="2022-08" db="EMBL/GenBank/DDBJ databases">
        <title>Novel sulphate-reducing endosymbionts in the free-living metamonad Anaeramoeba.</title>
        <authorList>
            <person name="Jerlstrom-Hultqvist J."/>
            <person name="Cepicka I."/>
            <person name="Gallot-Lavallee L."/>
            <person name="Salas-Leiva D."/>
            <person name="Curtis B.A."/>
            <person name="Zahonova K."/>
            <person name="Pipaliya S."/>
            <person name="Dacks J."/>
            <person name="Roger A.J."/>
        </authorList>
    </citation>
    <scope>NUCLEOTIDE SEQUENCE</scope>
    <source>
        <strain evidence="9">Busselton2</strain>
    </source>
</reference>
<gene>
    <name evidence="9" type="ORF">M0812_02682</name>
    <name evidence="10" type="ORF">M0813_12909</name>
</gene>
<dbReference type="GO" id="GO:0005524">
    <property type="term" value="F:ATP binding"/>
    <property type="evidence" value="ECO:0007669"/>
    <property type="project" value="UniProtKB-KW"/>
</dbReference>
<evidence type="ECO:0000256" key="2">
    <source>
        <dbReference type="ARBA" id="ARBA00004784"/>
    </source>
</evidence>
<comment type="catalytic activity">
    <reaction evidence="6">
        <text>uridine + ATP = UMP + ADP + H(+)</text>
        <dbReference type="Rhea" id="RHEA:16825"/>
        <dbReference type="ChEBI" id="CHEBI:15378"/>
        <dbReference type="ChEBI" id="CHEBI:16704"/>
        <dbReference type="ChEBI" id="CHEBI:30616"/>
        <dbReference type="ChEBI" id="CHEBI:57865"/>
        <dbReference type="ChEBI" id="CHEBI:456216"/>
        <dbReference type="EC" id="2.7.1.48"/>
    </reaction>
</comment>
<dbReference type="EMBL" id="JANTQA010000048">
    <property type="protein sequence ID" value="KAJ3431006.1"/>
    <property type="molecule type" value="Genomic_DNA"/>
</dbReference>
<comment type="caution">
    <text evidence="9">The sequence shown here is derived from an EMBL/GenBank/DDBJ whole genome shotgun (WGS) entry which is preliminary data.</text>
</comment>
<dbReference type="FunFam" id="3.40.50.300:FF:000339">
    <property type="entry name" value="Uridine kinase"/>
    <property type="match status" value="1"/>
</dbReference>
<dbReference type="NCBIfam" id="TIGR00235">
    <property type="entry name" value="udk"/>
    <property type="match status" value="1"/>
</dbReference>
<feature type="domain" description="Phosphoribulokinase/uridine kinase" evidence="8">
    <location>
        <begin position="31"/>
        <end position="215"/>
    </location>
</feature>
<reference evidence="10" key="1">
    <citation type="submission" date="2022-08" db="EMBL/GenBank/DDBJ databases">
        <title>Novel sulfate-reducing endosymbionts in the free-living metamonad Anaeramoeba.</title>
        <authorList>
            <person name="Jerlstrom-Hultqvist J."/>
            <person name="Cepicka I."/>
            <person name="Gallot-Lavallee L."/>
            <person name="Salas-Leiva D."/>
            <person name="Curtis B.A."/>
            <person name="Zahonova K."/>
            <person name="Pipaliya S."/>
            <person name="Dacks J."/>
            <person name="Roger A.J."/>
        </authorList>
    </citation>
    <scope>NUCLEOTIDE SEQUENCE</scope>
    <source>
        <strain evidence="10">Schooner1</strain>
    </source>
</reference>
<dbReference type="PANTHER" id="PTHR10285">
    <property type="entry name" value="URIDINE KINASE"/>
    <property type="match status" value="1"/>
</dbReference>
<feature type="compositionally biased region" description="Basic residues" evidence="7">
    <location>
        <begin position="241"/>
        <end position="256"/>
    </location>
</feature>
<feature type="compositionally biased region" description="Low complexity" evidence="7">
    <location>
        <begin position="231"/>
        <end position="240"/>
    </location>
</feature>
<dbReference type="SUPFAM" id="SSF52540">
    <property type="entry name" value="P-loop containing nucleoside triphosphate hydrolases"/>
    <property type="match status" value="1"/>
</dbReference>
<evidence type="ECO:0000256" key="1">
    <source>
        <dbReference type="ARBA" id="ARBA00004690"/>
    </source>
</evidence>
<keyword evidence="3 6" id="KW-0808">Transferase</keyword>
<dbReference type="CDD" id="cd02023">
    <property type="entry name" value="UMPK"/>
    <property type="match status" value="1"/>
</dbReference>
<name>A0AAV7YQV0_9EUKA</name>
<dbReference type="InterPro" id="IPR000764">
    <property type="entry name" value="Uridine_kinase-like"/>
</dbReference>
<evidence type="ECO:0000313" key="11">
    <source>
        <dbReference type="Proteomes" id="UP001146793"/>
    </source>
</evidence>
<dbReference type="GO" id="GO:0008655">
    <property type="term" value="P:pyrimidine-containing compound salvage"/>
    <property type="evidence" value="ECO:0007669"/>
    <property type="project" value="UniProtKB-ARBA"/>
</dbReference>
<dbReference type="GO" id="GO:0004849">
    <property type="term" value="F:uridine kinase activity"/>
    <property type="evidence" value="ECO:0007669"/>
    <property type="project" value="UniProtKB-EC"/>
</dbReference>
<dbReference type="EMBL" id="JAOAOG010000027">
    <property type="protein sequence ID" value="KAJ6254011.1"/>
    <property type="molecule type" value="Genomic_DNA"/>
</dbReference>
<comment type="catalytic activity">
    <reaction evidence="6">
        <text>cytidine + ATP = CMP + ADP + H(+)</text>
        <dbReference type="Rhea" id="RHEA:24674"/>
        <dbReference type="ChEBI" id="CHEBI:15378"/>
        <dbReference type="ChEBI" id="CHEBI:17562"/>
        <dbReference type="ChEBI" id="CHEBI:30616"/>
        <dbReference type="ChEBI" id="CHEBI:60377"/>
        <dbReference type="ChEBI" id="CHEBI:456216"/>
        <dbReference type="EC" id="2.7.1.48"/>
    </reaction>
</comment>
<evidence type="ECO:0000256" key="5">
    <source>
        <dbReference type="ARBA" id="ARBA00022777"/>
    </source>
</evidence>
<dbReference type="InterPro" id="IPR006083">
    <property type="entry name" value="PRK/URK"/>
</dbReference>
<comment type="pathway">
    <text evidence="2 6">Pyrimidine metabolism; CTP biosynthesis via salvage pathway; CTP from cytidine: step 1/3.</text>
</comment>
<comment type="similarity">
    <text evidence="6">Belongs to the uridine kinase family.</text>
</comment>
<evidence type="ECO:0000259" key="8">
    <source>
        <dbReference type="Pfam" id="PF00485"/>
    </source>
</evidence>
<organism evidence="9 11">
    <name type="scientific">Anaeramoeba flamelloides</name>
    <dbReference type="NCBI Taxonomy" id="1746091"/>
    <lineage>
        <taxon>Eukaryota</taxon>
        <taxon>Metamonada</taxon>
        <taxon>Anaeramoebidae</taxon>
        <taxon>Anaeramoeba</taxon>
    </lineage>
</organism>
<evidence type="ECO:0000256" key="7">
    <source>
        <dbReference type="SAM" id="MobiDB-lite"/>
    </source>
</evidence>
<keyword evidence="6" id="KW-0067">ATP-binding</keyword>
<protein>
    <recommendedName>
        <fullName evidence="6">Uridine kinase</fullName>
        <ecNumber evidence="6">2.7.1.48</ecNumber>
    </recommendedName>
</protein>
<evidence type="ECO:0000313" key="10">
    <source>
        <dbReference type="EMBL" id="KAJ6254011.1"/>
    </source>
</evidence>
<dbReference type="Proteomes" id="UP001150062">
    <property type="component" value="Unassembled WGS sequence"/>
</dbReference>
<feature type="region of interest" description="Disordered" evidence="7">
    <location>
        <begin position="231"/>
        <end position="275"/>
    </location>
</feature>
<comment type="pathway">
    <text evidence="1 6">Pyrimidine metabolism; UMP biosynthesis via salvage pathway; UMP from uridine: step 1/1.</text>
</comment>
<dbReference type="NCBIfam" id="NF004018">
    <property type="entry name" value="PRK05480.1"/>
    <property type="match status" value="1"/>
</dbReference>
<evidence type="ECO:0000313" key="9">
    <source>
        <dbReference type="EMBL" id="KAJ3431006.1"/>
    </source>
</evidence>
<dbReference type="Gene3D" id="3.40.50.300">
    <property type="entry name" value="P-loop containing nucleotide triphosphate hydrolases"/>
    <property type="match status" value="1"/>
</dbReference>